<proteinExistence type="predicted"/>
<sequence>MGNWLDAKFPNDNQLYTKICTLAAVFGAMYSVIRQVIKLTKDND</sequence>
<feature type="transmembrane region" description="Helical" evidence="1">
    <location>
        <begin position="15"/>
        <end position="33"/>
    </location>
</feature>
<gene>
    <name evidence="2" type="ORF">T190115A13A_50195</name>
</gene>
<protein>
    <submittedName>
        <fullName evidence="2">Uncharacterized protein</fullName>
    </submittedName>
</protein>
<dbReference type="InterPro" id="IPR032820">
    <property type="entry name" value="ATPase_put"/>
</dbReference>
<keyword evidence="3" id="KW-1185">Reference proteome</keyword>
<keyword evidence="1" id="KW-0472">Membrane</keyword>
<name>A0ABM9PQ94_9FLAO</name>
<accession>A0ABM9PQ94</accession>
<evidence type="ECO:0000256" key="1">
    <source>
        <dbReference type="SAM" id="Phobius"/>
    </source>
</evidence>
<dbReference type="Proteomes" id="UP001497602">
    <property type="component" value="Unassembled WGS sequence"/>
</dbReference>
<organism evidence="2 3">
    <name type="scientific">Tenacibaculum vairaonense</name>
    <dbReference type="NCBI Taxonomy" id="3137860"/>
    <lineage>
        <taxon>Bacteria</taxon>
        <taxon>Pseudomonadati</taxon>
        <taxon>Bacteroidota</taxon>
        <taxon>Flavobacteriia</taxon>
        <taxon>Flavobacteriales</taxon>
        <taxon>Flavobacteriaceae</taxon>
        <taxon>Tenacibaculum</taxon>
    </lineage>
</organism>
<evidence type="ECO:0000313" key="2">
    <source>
        <dbReference type="EMBL" id="CAL2107953.1"/>
    </source>
</evidence>
<keyword evidence="1" id="KW-1133">Transmembrane helix</keyword>
<keyword evidence="1" id="KW-0812">Transmembrane</keyword>
<dbReference type="Pfam" id="PF09527">
    <property type="entry name" value="ATPase_gene1"/>
    <property type="match status" value="1"/>
</dbReference>
<evidence type="ECO:0000313" key="3">
    <source>
        <dbReference type="Proteomes" id="UP001497602"/>
    </source>
</evidence>
<reference evidence="2 3" key="1">
    <citation type="submission" date="2024-05" db="EMBL/GenBank/DDBJ databases">
        <authorList>
            <person name="Duchaud E."/>
        </authorList>
    </citation>
    <scope>NUCLEOTIDE SEQUENCE [LARGE SCALE GENOMIC DNA]</scope>
    <source>
        <strain evidence="2">Ena-SAMPLE-TAB-13-05-2024-13:56:06:370-140305</strain>
    </source>
</reference>
<comment type="caution">
    <text evidence="2">The sequence shown here is derived from an EMBL/GenBank/DDBJ whole genome shotgun (WGS) entry which is preliminary data.</text>
</comment>
<dbReference type="EMBL" id="CAXJRC010000042">
    <property type="protein sequence ID" value="CAL2107953.1"/>
    <property type="molecule type" value="Genomic_DNA"/>
</dbReference>